<dbReference type="Proteomes" id="UP001217417">
    <property type="component" value="Unassembled WGS sequence"/>
</dbReference>
<protein>
    <submittedName>
        <fullName evidence="2">Uncharacterized protein</fullName>
    </submittedName>
</protein>
<organism evidence="2 3">
    <name type="scientific">Lipomyces tetrasporus</name>
    <dbReference type="NCBI Taxonomy" id="54092"/>
    <lineage>
        <taxon>Eukaryota</taxon>
        <taxon>Fungi</taxon>
        <taxon>Dikarya</taxon>
        <taxon>Ascomycota</taxon>
        <taxon>Saccharomycotina</taxon>
        <taxon>Lipomycetes</taxon>
        <taxon>Lipomycetales</taxon>
        <taxon>Lipomycetaceae</taxon>
        <taxon>Lipomyces</taxon>
    </lineage>
</organism>
<sequence length="257" mass="28185">MAGEYLKRPRQAGEDEMIMLLPGHVPRPGYTPSRVTQKYSLGHKTTDAPENEQSEEVGALVHRESAAYYRTEEVSVKRLRLDDIDSDVTDDSPTAGSAGGEEIGTLYDSAIDEGISYAPGLQVAPGQSPEAIDIDASSNLDWPGSIFSNDTEYSEGTQMLDVIAPYLQRMQDDILTNTGMLVEDFCRIGRSAAPGGSESAADACTVPLWEAGDNVRDRLEAVADDYIAFIDCFVKRETRAYAELIKCYLGKHRQYSL</sequence>
<proteinExistence type="predicted"/>
<evidence type="ECO:0000313" key="3">
    <source>
        <dbReference type="Proteomes" id="UP001217417"/>
    </source>
</evidence>
<dbReference type="RefSeq" id="XP_056041652.1">
    <property type="nucleotide sequence ID" value="XM_056184607.1"/>
</dbReference>
<feature type="region of interest" description="Disordered" evidence="1">
    <location>
        <begin position="23"/>
        <end position="55"/>
    </location>
</feature>
<gene>
    <name evidence="2" type="ORF">POJ06DRAFT_146762</name>
</gene>
<dbReference type="AlphaFoldDB" id="A0AAD7QMQ9"/>
<evidence type="ECO:0000313" key="2">
    <source>
        <dbReference type="EMBL" id="KAJ8098202.1"/>
    </source>
</evidence>
<name>A0AAD7QMQ9_9ASCO</name>
<comment type="caution">
    <text evidence="2">The sequence shown here is derived from an EMBL/GenBank/DDBJ whole genome shotgun (WGS) entry which is preliminary data.</text>
</comment>
<accession>A0AAD7QMQ9</accession>
<evidence type="ECO:0000256" key="1">
    <source>
        <dbReference type="SAM" id="MobiDB-lite"/>
    </source>
</evidence>
<reference evidence="2" key="1">
    <citation type="submission" date="2023-03" db="EMBL/GenBank/DDBJ databases">
        <title>Near-Complete genome sequence of Lipomyces tetrasporous NRRL Y-64009, an oleaginous yeast capable of growing on lignocellulosic hydrolysates.</title>
        <authorList>
            <consortium name="Lawrence Berkeley National Laboratory"/>
            <person name="Jagtap S.S."/>
            <person name="Liu J.-J."/>
            <person name="Walukiewicz H.E."/>
            <person name="Pangilinan J."/>
            <person name="Lipzen A."/>
            <person name="Ahrendt S."/>
            <person name="Koriabine M."/>
            <person name="Cobaugh K."/>
            <person name="Salamov A."/>
            <person name="Yoshinaga Y."/>
            <person name="Ng V."/>
            <person name="Daum C."/>
            <person name="Grigoriev I.V."/>
            <person name="Slininger P.J."/>
            <person name="Dien B.S."/>
            <person name="Jin Y.-S."/>
            <person name="Rao C.V."/>
        </authorList>
    </citation>
    <scope>NUCLEOTIDE SEQUENCE</scope>
    <source>
        <strain evidence="2">NRRL Y-64009</strain>
    </source>
</reference>
<dbReference type="GeneID" id="80879773"/>
<keyword evidence="3" id="KW-1185">Reference proteome</keyword>
<dbReference type="EMBL" id="JARPMG010000009">
    <property type="protein sequence ID" value="KAJ8098202.1"/>
    <property type="molecule type" value="Genomic_DNA"/>
</dbReference>